<evidence type="ECO:0000259" key="3">
    <source>
        <dbReference type="Pfam" id="PF14392"/>
    </source>
</evidence>
<evidence type="ECO:0000259" key="2">
    <source>
        <dbReference type="Pfam" id="PF14111"/>
    </source>
</evidence>
<evidence type="ECO:0000256" key="1">
    <source>
        <dbReference type="SAM" id="MobiDB-lite"/>
    </source>
</evidence>
<protein>
    <recommendedName>
        <fullName evidence="6">CCHC-type domain-containing protein</fullName>
    </recommendedName>
</protein>
<dbReference type="PANTHER" id="PTHR31286">
    <property type="entry name" value="GLYCINE-RICH CELL WALL STRUCTURAL PROTEIN 1.8-LIKE"/>
    <property type="match status" value="1"/>
</dbReference>
<proteinExistence type="predicted"/>
<feature type="domain" description="Zinc knuckle CX2CX4HX4C" evidence="3">
    <location>
        <begin position="176"/>
        <end position="222"/>
    </location>
</feature>
<dbReference type="PANTHER" id="PTHR31286:SF153">
    <property type="entry name" value="DUF4283 DOMAIN PROTEIN"/>
    <property type="match status" value="1"/>
</dbReference>
<dbReference type="InterPro" id="IPR025836">
    <property type="entry name" value="Zn_knuckle_CX2CX4HX4C"/>
</dbReference>
<evidence type="ECO:0000313" key="4">
    <source>
        <dbReference type="EMBL" id="CAH9086813.1"/>
    </source>
</evidence>
<keyword evidence="5" id="KW-1185">Reference proteome</keyword>
<dbReference type="InterPro" id="IPR040256">
    <property type="entry name" value="At4g02000-like"/>
</dbReference>
<feature type="region of interest" description="Disordered" evidence="1">
    <location>
        <begin position="241"/>
        <end position="342"/>
    </location>
</feature>
<organism evidence="4 5">
    <name type="scientific">Cuscuta epithymum</name>
    <dbReference type="NCBI Taxonomy" id="186058"/>
    <lineage>
        <taxon>Eukaryota</taxon>
        <taxon>Viridiplantae</taxon>
        <taxon>Streptophyta</taxon>
        <taxon>Embryophyta</taxon>
        <taxon>Tracheophyta</taxon>
        <taxon>Spermatophyta</taxon>
        <taxon>Magnoliopsida</taxon>
        <taxon>eudicotyledons</taxon>
        <taxon>Gunneridae</taxon>
        <taxon>Pentapetalae</taxon>
        <taxon>asterids</taxon>
        <taxon>lamiids</taxon>
        <taxon>Solanales</taxon>
        <taxon>Convolvulaceae</taxon>
        <taxon>Cuscuteae</taxon>
        <taxon>Cuscuta</taxon>
        <taxon>Cuscuta subgen. Cuscuta</taxon>
    </lineage>
</organism>
<dbReference type="Proteomes" id="UP001152523">
    <property type="component" value="Unassembled WGS sequence"/>
</dbReference>
<dbReference type="EMBL" id="CAMAPF010000057">
    <property type="protein sequence ID" value="CAH9086813.1"/>
    <property type="molecule type" value="Genomic_DNA"/>
</dbReference>
<evidence type="ECO:0008006" key="6">
    <source>
        <dbReference type="Google" id="ProtNLM"/>
    </source>
</evidence>
<dbReference type="AlphaFoldDB" id="A0AAV0CW54"/>
<name>A0AAV0CW54_9ASTE</name>
<dbReference type="Pfam" id="PF14392">
    <property type="entry name" value="zf-CCHC_4"/>
    <property type="match status" value="1"/>
</dbReference>
<dbReference type="Pfam" id="PF14111">
    <property type="entry name" value="DUF4283"/>
    <property type="match status" value="1"/>
</dbReference>
<accession>A0AAV0CW54</accession>
<sequence>MEDVVEQYRRLALEKENSRLNFDDEEEENTIPKAKAADFPVVGVILTDRKVRFQSVQELFVSLWRPGRGMAVQEIDEKRYLFTFNHKIDMNRVIEDGPWLFERNLLMLKAVGPNDIPHKMDLFEAEFWVQVHNVPYMFMNVDTARRVGNYIGEFIKFDESHFKEKWSSCLRVRVKMDIRRPLKKGSTLTKGGEGHWVDFKYEKLPNFCFICGIMGHSEKFCPLKYVEDLVLEKNFSADLRAGGGGKISPTRGGKWLGDKHGGSSQQWRARQKEEGTMRQDRRGSTAESESSGTKEETRSGAGEVAVDQKRRRVWKEPSEENISGEEMALDSTKNGEEAGLSS</sequence>
<comment type="caution">
    <text evidence="4">The sequence shown here is derived from an EMBL/GenBank/DDBJ whole genome shotgun (WGS) entry which is preliminary data.</text>
</comment>
<feature type="domain" description="DUF4283" evidence="2">
    <location>
        <begin position="41"/>
        <end position="110"/>
    </location>
</feature>
<evidence type="ECO:0000313" key="5">
    <source>
        <dbReference type="Proteomes" id="UP001152523"/>
    </source>
</evidence>
<reference evidence="4" key="1">
    <citation type="submission" date="2022-07" db="EMBL/GenBank/DDBJ databases">
        <authorList>
            <person name="Macas J."/>
            <person name="Novak P."/>
            <person name="Neumann P."/>
        </authorList>
    </citation>
    <scope>NUCLEOTIDE SEQUENCE</scope>
</reference>
<dbReference type="InterPro" id="IPR025558">
    <property type="entry name" value="DUF4283"/>
</dbReference>
<gene>
    <name evidence="4" type="ORF">CEPIT_LOCUS9925</name>
</gene>
<feature type="compositionally biased region" description="Basic and acidic residues" evidence="1">
    <location>
        <begin position="270"/>
        <end position="284"/>
    </location>
</feature>